<evidence type="ECO:0000256" key="2">
    <source>
        <dbReference type="SAM" id="Phobius"/>
    </source>
</evidence>
<dbReference type="NCBIfam" id="NF037959">
    <property type="entry name" value="MFS_SpdSyn"/>
    <property type="match status" value="1"/>
</dbReference>
<evidence type="ECO:0000313" key="3">
    <source>
        <dbReference type="EMBL" id="KAF1816687.1"/>
    </source>
</evidence>
<dbReference type="EMBL" id="ML975150">
    <property type="protein sequence ID" value="KAF1816687.1"/>
    <property type="molecule type" value="Genomic_DNA"/>
</dbReference>
<keyword evidence="4" id="KW-1185">Reference proteome</keyword>
<reference evidence="5" key="3">
    <citation type="submission" date="2025-04" db="UniProtKB">
        <authorList>
            <consortium name="RefSeq"/>
        </authorList>
    </citation>
    <scope>IDENTIFICATION</scope>
    <source>
        <strain evidence="5">CBS 781.70</strain>
    </source>
</reference>
<dbReference type="GeneID" id="54414366"/>
<organism evidence="3">
    <name type="scientific">Eremomyces bilateralis CBS 781.70</name>
    <dbReference type="NCBI Taxonomy" id="1392243"/>
    <lineage>
        <taxon>Eukaryota</taxon>
        <taxon>Fungi</taxon>
        <taxon>Dikarya</taxon>
        <taxon>Ascomycota</taxon>
        <taxon>Pezizomycotina</taxon>
        <taxon>Dothideomycetes</taxon>
        <taxon>Dothideomycetes incertae sedis</taxon>
        <taxon>Eremomycetales</taxon>
        <taxon>Eremomycetaceae</taxon>
        <taxon>Eremomyces</taxon>
    </lineage>
</organism>
<feature type="transmembrane region" description="Helical" evidence="2">
    <location>
        <begin position="31"/>
        <end position="54"/>
    </location>
</feature>
<accession>A0A6G1GF31</accession>
<dbReference type="SUPFAM" id="SSF53335">
    <property type="entry name" value="S-adenosyl-L-methionine-dependent methyltransferases"/>
    <property type="match status" value="1"/>
</dbReference>
<keyword evidence="2" id="KW-1133">Transmembrane helix</keyword>
<reference evidence="3 5" key="1">
    <citation type="submission" date="2020-01" db="EMBL/GenBank/DDBJ databases">
        <authorList>
            <consortium name="DOE Joint Genome Institute"/>
            <person name="Haridas S."/>
            <person name="Albert R."/>
            <person name="Binder M."/>
            <person name="Bloem J."/>
            <person name="Labutti K."/>
            <person name="Salamov A."/>
            <person name="Andreopoulos B."/>
            <person name="Baker S.E."/>
            <person name="Barry K."/>
            <person name="Bills G."/>
            <person name="Bluhm B.H."/>
            <person name="Cannon C."/>
            <person name="Castanera R."/>
            <person name="Culley D.E."/>
            <person name="Daum C."/>
            <person name="Ezra D."/>
            <person name="Gonzalez J.B."/>
            <person name="Henrissat B."/>
            <person name="Kuo A."/>
            <person name="Liang C."/>
            <person name="Lipzen A."/>
            <person name="Lutzoni F."/>
            <person name="Magnuson J."/>
            <person name="Mondo S."/>
            <person name="Nolan M."/>
            <person name="Ohm R."/>
            <person name="Pangilinan J."/>
            <person name="Park H.-J."/>
            <person name="Ramirez L."/>
            <person name="Alfaro M."/>
            <person name="Sun H."/>
            <person name="Tritt A."/>
            <person name="Yoshinaga Y."/>
            <person name="Zwiers L.-H."/>
            <person name="Turgeon B.G."/>
            <person name="Goodwin S.B."/>
            <person name="Spatafora J.W."/>
            <person name="Crous P.W."/>
            <person name="Grigoriev I.V."/>
        </authorList>
    </citation>
    <scope>NUCLEOTIDE SEQUENCE</scope>
    <source>
        <strain evidence="3 5">CBS 781.70</strain>
    </source>
</reference>
<feature type="transmembrane region" description="Helical" evidence="2">
    <location>
        <begin position="91"/>
        <end position="109"/>
    </location>
</feature>
<feature type="transmembrane region" description="Helical" evidence="2">
    <location>
        <begin position="121"/>
        <end position="142"/>
    </location>
</feature>
<feature type="transmembrane region" description="Helical" evidence="2">
    <location>
        <begin position="195"/>
        <end position="218"/>
    </location>
</feature>
<sequence length="562" mass="61973">MPSQSKSTRKPGPKAQHPQKQTSRWFHLGRAAGYLALAALASPVSQLTLAPVYGSIPSSQFHQRSLSAIALLAFVWKGTVQGRLWLNLERLLPVIAFWIPTIQFFLFSFSSKLGPTAGPLLTELLTLLPLLFVTFFSGAGLVEKAGLTSSGHAIKDALPVVGSYMGFSLLQKLFYATLPHYIGTASAFTRTGLQLLIACAFSALSPSWLIFLALPSIFHTFLTNPHFVADTTTAALNKTLAPHQFTLLERQESLTGYISVLEGQNDAFRVMRCDHSLLGGEWLVSPDRAEQGQKEPESIYSVFNMLEAVRLIEVPDKREDAESSALVIGLGIGTSPSAFIKLGINTTIVEIDPVVHYFATKYFGLPSNHTAAIENAIPFVRNTALDHPSSYDYIIHDVFTGGAEPAALFTLEFLEGLRSLLRENGAIAINYAGDLELPSAKMVLNTIHTVFPNCRIYRDSPPDPDGETFINMILFCVKSEDSKLTFRKPELADHGDSLGRQRYIPPNPEWEIAIDLTSDEARSAGVLRRGQEAELERHQIGSALAHWKIMRNVLPDIVWETW</sequence>
<evidence type="ECO:0000313" key="5">
    <source>
        <dbReference type="RefSeq" id="XP_033538318.1"/>
    </source>
</evidence>
<dbReference type="OrthoDB" id="2016285at2759"/>
<protein>
    <submittedName>
        <fullName evidence="3 5">Spermine/spermidine synthase</fullName>
    </submittedName>
</protein>
<feature type="region of interest" description="Disordered" evidence="1">
    <location>
        <begin position="1"/>
        <end position="22"/>
    </location>
</feature>
<dbReference type="Gene3D" id="3.40.50.150">
    <property type="entry name" value="Vaccinia Virus protein VP39"/>
    <property type="match status" value="1"/>
</dbReference>
<feature type="transmembrane region" description="Helical" evidence="2">
    <location>
        <begin position="162"/>
        <end position="183"/>
    </location>
</feature>
<dbReference type="Pfam" id="PF01564">
    <property type="entry name" value="Spermine_synth"/>
    <property type="match status" value="1"/>
</dbReference>
<proteinExistence type="predicted"/>
<keyword evidence="2" id="KW-0472">Membrane</keyword>
<dbReference type="InterPro" id="IPR029063">
    <property type="entry name" value="SAM-dependent_MTases_sf"/>
</dbReference>
<dbReference type="AlphaFoldDB" id="A0A6G1GF31"/>
<keyword evidence="2" id="KW-0812">Transmembrane</keyword>
<evidence type="ECO:0000256" key="1">
    <source>
        <dbReference type="SAM" id="MobiDB-lite"/>
    </source>
</evidence>
<name>A0A6G1GF31_9PEZI</name>
<reference evidence="5" key="2">
    <citation type="submission" date="2020-04" db="EMBL/GenBank/DDBJ databases">
        <authorList>
            <consortium name="NCBI Genome Project"/>
        </authorList>
    </citation>
    <scope>NUCLEOTIDE SEQUENCE</scope>
    <source>
        <strain evidence="5">CBS 781.70</strain>
    </source>
</reference>
<evidence type="ECO:0000313" key="4">
    <source>
        <dbReference type="Proteomes" id="UP000504638"/>
    </source>
</evidence>
<dbReference type="Proteomes" id="UP000504638">
    <property type="component" value="Unplaced"/>
</dbReference>
<gene>
    <name evidence="3 5" type="ORF">P152DRAFT_133737</name>
</gene>
<dbReference type="RefSeq" id="XP_033538318.1">
    <property type="nucleotide sequence ID" value="XM_033673796.1"/>
</dbReference>